<evidence type="ECO:0000313" key="4">
    <source>
        <dbReference type="Proteomes" id="UP000237631"/>
    </source>
</evidence>
<keyword evidence="2" id="KW-0732">Signal</keyword>
<proteinExistence type="predicted"/>
<evidence type="ECO:0000313" key="3">
    <source>
        <dbReference type="EMBL" id="PPJ54796.1"/>
    </source>
</evidence>
<evidence type="ECO:0000256" key="1">
    <source>
        <dbReference type="SAM" id="MobiDB-lite"/>
    </source>
</evidence>
<feature type="chain" id="PRO_5015577742" evidence="2">
    <location>
        <begin position="20"/>
        <end position="86"/>
    </location>
</feature>
<dbReference type="Proteomes" id="UP000237631">
    <property type="component" value="Unassembled WGS sequence"/>
</dbReference>
<sequence>MRFTAFLATLIALLSISFAAPMPQGSVDSPSTLEARGIASLALKFIKKINPGKQPSPPKPISPAMKAEQQRMELLRKQPWYKEPTN</sequence>
<accession>A0A2S6C518</accession>
<protein>
    <submittedName>
        <fullName evidence="3">Uncharacterized protein</fullName>
    </submittedName>
</protein>
<keyword evidence="4" id="KW-1185">Reference proteome</keyword>
<evidence type="ECO:0000256" key="2">
    <source>
        <dbReference type="SAM" id="SignalP"/>
    </source>
</evidence>
<dbReference type="OrthoDB" id="10335673at2759"/>
<name>A0A2S6C518_9PEZI</name>
<dbReference type="EMBL" id="PNEN01000556">
    <property type="protein sequence ID" value="PPJ54796.1"/>
    <property type="molecule type" value="Genomic_DNA"/>
</dbReference>
<reference evidence="4" key="1">
    <citation type="journal article" date="2017" name="bioRxiv">
        <title>Conservation of a gene cluster reveals novel cercosporin biosynthetic mechanisms and extends production to the genus Colletotrichum.</title>
        <authorList>
            <person name="de Jonge R."/>
            <person name="Ebert M.K."/>
            <person name="Huitt-Roehl C.R."/>
            <person name="Pal P."/>
            <person name="Suttle J.C."/>
            <person name="Spanner R.E."/>
            <person name="Neubauer J.D."/>
            <person name="Jurick W.M.II."/>
            <person name="Stott K.A."/>
            <person name="Secor G.A."/>
            <person name="Thomma B.P.H.J."/>
            <person name="Van de Peer Y."/>
            <person name="Townsend C.A."/>
            <person name="Bolton M.D."/>
        </authorList>
    </citation>
    <scope>NUCLEOTIDE SEQUENCE [LARGE SCALE GENOMIC DNA]</scope>
    <source>
        <strain evidence="4">CBS538.71</strain>
    </source>
</reference>
<organism evidence="3 4">
    <name type="scientific">Cercospora berteroae</name>
    <dbReference type="NCBI Taxonomy" id="357750"/>
    <lineage>
        <taxon>Eukaryota</taxon>
        <taxon>Fungi</taxon>
        <taxon>Dikarya</taxon>
        <taxon>Ascomycota</taxon>
        <taxon>Pezizomycotina</taxon>
        <taxon>Dothideomycetes</taxon>
        <taxon>Dothideomycetidae</taxon>
        <taxon>Mycosphaerellales</taxon>
        <taxon>Mycosphaerellaceae</taxon>
        <taxon>Cercospora</taxon>
    </lineage>
</organism>
<gene>
    <name evidence="3" type="ORF">CBER1_04049</name>
</gene>
<feature type="region of interest" description="Disordered" evidence="1">
    <location>
        <begin position="49"/>
        <end position="86"/>
    </location>
</feature>
<dbReference type="AlphaFoldDB" id="A0A2S6C518"/>
<comment type="caution">
    <text evidence="3">The sequence shown here is derived from an EMBL/GenBank/DDBJ whole genome shotgun (WGS) entry which is preliminary data.</text>
</comment>
<feature type="signal peptide" evidence="2">
    <location>
        <begin position="1"/>
        <end position="19"/>
    </location>
</feature>